<keyword evidence="2" id="KW-0677">Repeat</keyword>
<reference evidence="6 7" key="1">
    <citation type="submission" date="2018-06" db="EMBL/GenBank/DDBJ databases">
        <title>Paenibacillus montanisoli sp. nov., isolated from mountain area soil.</title>
        <authorList>
            <person name="Wu M."/>
        </authorList>
    </citation>
    <scope>NUCLEOTIDE SEQUENCE [LARGE SCALE GENOMIC DNA]</scope>
    <source>
        <strain evidence="6 7">RA17</strain>
    </source>
</reference>
<dbReference type="InterPro" id="IPR001258">
    <property type="entry name" value="NHL_repeat"/>
</dbReference>
<dbReference type="PANTHER" id="PTHR10680:SF38">
    <property type="entry name" value="BLL1368 PROTEIN"/>
    <property type="match status" value="1"/>
</dbReference>
<dbReference type="InterPro" id="IPR011042">
    <property type="entry name" value="6-blade_b-propeller_TolB-like"/>
</dbReference>
<evidence type="ECO:0000256" key="3">
    <source>
        <dbReference type="ARBA" id="ARBA00023180"/>
    </source>
</evidence>
<dbReference type="Proteomes" id="UP000249260">
    <property type="component" value="Unassembled WGS sequence"/>
</dbReference>
<feature type="transmembrane region" description="Helical" evidence="5">
    <location>
        <begin position="7"/>
        <end position="28"/>
    </location>
</feature>
<evidence type="ECO:0000256" key="1">
    <source>
        <dbReference type="ARBA" id="ARBA00022729"/>
    </source>
</evidence>
<evidence type="ECO:0008006" key="8">
    <source>
        <dbReference type="Google" id="ProtNLM"/>
    </source>
</evidence>
<keyword evidence="5" id="KW-1133">Transmembrane helix</keyword>
<comment type="caution">
    <text evidence="6">The sequence shown here is derived from an EMBL/GenBank/DDBJ whole genome shotgun (WGS) entry which is preliminary data.</text>
</comment>
<dbReference type="SUPFAM" id="SSF101898">
    <property type="entry name" value="NHL repeat"/>
    <property type="match status" value="1"/>
</dbReference>
<dbReference type="Pfam" id="PF01436">
    <property type="entry name" value="NHL"/>
    <property type="match status" value="2"/>
</dbReference>
<organism evidence="6 7">
    <name type="scientific">Paenibacillus montanisoli</name>
    <dbReference type="NCBI Taxonomy" id="2081970"/>
    <lineage>
        <taxon>Bacteria</taxon>
        <taxon>Bacillati</taxon>
        <taxon>Bacillota</taxon>
        <taxon>Bacilli</taxon>
        <taxon>Bacillales</taxon>
        <taxon>Paenibacillaceae</taxon>
        <taxon>Paenibacillus</taxon>
    </lineage>
</organism>
<evidence type="ECO:0000313" key="6">
    <source>
        <dbReference type="EMBL" id="RAP75516.1"/>
    </source>
</evidence>
<gene>
    <name evidence="6" type="ORF">DL346_19450</name>
</gene>
<keyword evidence="1" id="KW-0732">Signal</keyword>
<name>A0A328U6B5_9BACL</name>
<keyword evidence="5" id="KW-0472">Membrane</keyword>
<dbReference type="PROSITE" id="PS51125">
    <property type="entry name" value="NHL"/>
    <property type="match status" value="3"/>
</dbReference>
<feature type="repeat" description="NHL" evidence="4">
    <location>
        <begin position="198"/>
        <end position="244"/>
    </location>
</feature>
<keyword evidence="5" id="KW-0812">Transmembrane</keyword>
<proteinExistence type="predicted"/>
<evidence type="ECO:0000256" key="2">
    <source>
        <dbReference type="ARBA" id="ARBA00022737"/>
    </source>
</evidence>
<accession>A0A328U6B5</accession>
<dbReference type="EMBL" id="QLUW01000003">
    <property type="protein sequence ID" value="RAP75516.1"/>
    <property type="molecule type" value="Genomic_DNA"/>
</dbReference>
<keyword evidence="7" id="KW-1185">Reference proteome</keyword>
<sequence length="347" mass="39501">MSYPRGCCFFLLKILLLIFLFFAILGIVRELVKEKCDVSEKLIIGNESHSYEVARGWGKLPEGIAYGYTHGVVVDENDNVYVHNTSKDSVIVFDKEGNFLTSWGAEFEGGAHGFYLHRDNDGIEYLYFADTNRALVVKTTLSGEVLLEIGCPDRPDLYDAQRRYVPTDVCVAPNGDIYVSDGYGQYHIHQFDAKGSYIRSFGGRGSEPGKVIEPHGISINLRGEEPEVYVADRRNSRIHVFTLEGEHKRFVDHNLDLPCSFYFFGDEVYIPDLDSRVTVLDKNDRLITHLGEDQQAYKQQGWPNLPKSYYRPDKFSSPHGVCVDSQGNVYVAEWIFDGRITKLIRQK</sequence>
<evidence type="ECO:0000313" key="7">
    <source>
        <dbReference type="Proteomes" id="UP000249260"/>
    </source>
</evidence>
<protein>
    <recommendedName>
        <fullName evidence="8">6-bladed beta-propeller</fullName>
    </recommendedName>
</protein>
<dbReference type="PANTHER" id="PTHR10680">
    <property type="entry name" value="PEPTIDYL-GLYCINE ALPHA-AMIDATING MONOOXYGENASE"/>
    <property type="match status" value="1"/>
</dbReference>
<dbReference type="Gene3D" id="2.120.10.30">
    <property type="entry name" value="TolB, C-terminal domain"/>
    <property type="match status" value="2"/>
</dbReference>
<feature type="repeat" description="NHL" evidence="4">
    <location>
        <begin position="166"/>
        <end position="194"/>
    </location>
</feature>
<keyword evidence="3" id="KW-0325">Glycoprotein</keyword>
<evidence type="ECO:0000256" key="5">
    <source>
        <dbReference type="SAM" id="Phobius"/>
    </source>
</evidence>
<dbReference type="OrthoDB" id="9799230at2"/>
<feature type="repeat" description="NHL" evidence="4">
    <location>
        <begin position="315"/>
        <end position="339"/>
    </location>
</feature>
<dbReference type="AlphaFoldDB" id="A0A328U6B5"/>
<evidence type="ECO:0000256" key="4">
    <source>
        <dbReference type="PROSITE-ProRule" id="PRU00504"/>
    </source>
</evidence>